<organism evidence="1">
    <name type="scientific">viral metagenome</name>
    <dbReference type="NCBI Taxonomy" id="1070528"/>
    <lineage>
        <taxon>unclassified sequences</taxon>
        <taxon>metagenomes</taxon>
        <taxon>organismal metagenomes</taxon>
    </lineage>
</organism>
<dbReference type="AlphaFoldDB" id="A0A6C0HE04"/>
<accession>A0A6C0HE04</accession>
<proteinExistence type="predicted"/>
<name>A0A6C0HE04_9ZZZZ</name>
<protein>
    <submittedName>
        <fullName evidence="1">Uncharacterized protein</fullName>
    </submittedName>
</protein>
<reference evidence="1" key="1">
    <citation type="journal article" date="2020" name="Nature">
        <title>Giant virus diversity and host interactions through global metagenomics.</title>
        <authorList>
            <person name="Schulz F."/>
            <person name="Roux S."/>
            <person name="Paez-Espino D."/>
            <person name="Jungbluth S."/>
            <person name="Walsh D.A."/>
            <person name="Denef V.J."/>
            <person name="McMahon K.D."/>
            <person name="Konstantinidis K.T."/>
            <person name="Eloe-Fadrosh E.A."/>
            <person name="Kyrpides N.C."/>
            <person name="Woyke T."/>
        </authorList>
    </citation>
    <scope>NUCLEOTIDE SEQUENCE</scope>
    <source>
        <strain evidence="1">GVMAG-M-3300023179-92</strain>
    </source>
</reference>
<evidence type="ECO:0000313" key="1">
    <source>
        <dbReference type="EMBL" id="QHT78610.1"/>
    </source>
</evidence>
<sequence>MSCYICEKQRTIKTTKCYVCSEETKLCIHHKKYNVCQKHYVEFHETVCNYDCCDGRCEAFMGYEEPCEMRYCNKCLKWFLVCKEHDKKEECSECYYR</sequence>
<dbReference type="EMBL" id="MN739934">
    <property type="protein sequence ID" value="QHT78610.1"/>
    <property type="molecule type" value="Genomic_DNA"/>
</dbReference>